<name>A0A2P2IXP8_RHIMU</name>
<proteinExistence type="predicted"/>
<protein>
    <submittedName>
        <fullName evidence="1">Uncharacterized protein</fullName>
    </submittedName>
</protein>
<sequence>MRTKASKNDRMLSQNIIQKVQSSSLLPKQCPLNQKLIVLTNCLQEPKGNFPDLQKLIIQSLYPIQSIEEGIIEQSFFFSICITL</sequence>
<accession>A0A2P2IXP8</accession>
<dbReference type="EMBL" id="GGEC01005515">
    <property type="protein sequence ID" value="MBW85998.1"/>
    <property type="molecule type" value="Transcribed_RNA"/>
</dbReference>
<organism evidence="1">
    <name type="scientific">Rhizophora mucronata</name>
    <name type="common">Asiatic mangrove</name>
    <dbReference type="NCBI Taxonomy" id="61149"/>
    <lineage>
        <taxon>Eukaryota</taxon>
        <taxon>Viridiplantae</taxon>
        <taxon>Streptophyta</taxon>
        <taxon>Embryophyta</taxon>
        <taxon>Tracheophyta</taxon>
        <taxon>Spermatophyta</taxon>
        <taxon>Magnoliopsida</taxon>
        <taxon>eudicotyledons</taxon>
        <taxon>Gunneridae</taxon>
        <taxon>Pentapetalae</taxon>
        <taxon>rosids</taxon>
        <taxon>fabids</taxon>
        <taxon>Malpighiales</taxon>
        <taxon>Rhizophoraceae</taxon>
        <taxon>Rhizophora</taxon>
    </lineage>
</organism>
<dbReference type="AlphaFoldDB" id="A0A2P2IXP8"/>
<evidence type="ECO:0000313" key="1">
    <source>
        <dbReference type="EMBL" id="MBW85998.1"/>
    </source>
</evidence>
<reference evidence="1" key="1">
    <citation type="submission" date="2018-02" db="EMBL/GenBank/DDBJ databases">
        <title>Rhizophora mucronata_Transcriptome.</title>
        <authorList>
            <person name="Meera S.P."/>
            <person name="Sreeshan A."/>
            <person name="Augustine A."/>
        </authorList>
    </citation>
    <scope>NUCLEOTIDE SEQUENCE</scope>
    <source>
        <tissue evidence="1">Leaf</tissue>
    </source>
</reference>